<sequence>MPCNSEYQQPNAREAESKKVAGLLVYVHDKLGRTDLSSSIRTIANIYYGAPGRCDELTERLCSMLRDLTVDEQNEVIYDGRNPKARELADWWERHQEHDRKRAEAEAQAAKPTLKQAVSAVIAQLDYSADGKVFPTEGSDQLPPKLAKALNDMTDAWNDGR</sequence>
<organism evidence="1 2">
    <name type="scientific">Caulobacter phage CcrSwift</name>
    <dbReference type="NCBI Taxonomy" id="2927984"/>
    <lineage>
        <taxon>Viruses</taxon>
        <taxon>Duplodnaviria</taxon>
        <taxon>Heunggongvirae</taxon>
        <taxon>Uroviricota</taxon>
        <taxon>Caudoviricetes</taxon>
        <taxon>Jeanschmidtviridae</taxon>
        <taxon>Shapirovirus</taxon>
        <taxon>Shapirovirus swift</taxon>
    </lineage>
</organism>
<dbReference type="RefSeq" id="YP_006990025.1">
    <property type="nucleotide sequence ID" value="NC_019411.1"/>
</dbReference>
<evidence type="ECO:0000313" key="2">
    <source>
        <dbReference type="Proteomes" id="UP000000460"/>
    </source>
</evidence>
<protein>
    <submittedName>
        <fullName evidence="1">Uncharacterized protein</fullName>
    </submittedName>
</protein>
<dbReference type="Proteomes" id="UP000000460">
    <property type="component" value="Segment"/>
</dbReference>
<dbReference type="EMBL" id="JX100809">
    <property type="protein sequence ID" value="AFU88610.1"/>
    <property type="molecule type" value="Genomic_DNA"/>
</dbReference>
<evidence type="ECO:0000313" key="1">
    <source>
        <dbReference type="EMBL" id="AFU88610.1"/>
    </source>
</evidence>
<gene>
    <name evidence="1" type="ORF">CcrSwift_gp292</name>
</gene>
<dbReference type="KEGG" id="vg:13996827"/>
<accession>K4JW11</accession>
<keyword evidence="2" id="KW-1185">Reference proteome</keyword>
<name>K4JW11_9CAUD</name>
<proteinExistence type="predicted"/>
<dbReference type="GeneID" id="13996827"/>
<reference evidence="1 2" key="1">
    <citation type="journal article" date="2012" name="BMC Genomics">
        <title>The Caulobacter crescentus phage phiCbK: genomics of a canonical phage.</title>
        <authorList>
            <person name="Gill J.J."/>
            <person name="Berry J.D."/>
            <person name="Russell W.K."/>
            <person name="Lessor L."/>
            <person name="Escobar Garcia D.A."/>
            <person name="Hernandez D."/>
            <person name="Kane A."/>
            <person name="Keene J."/>
            <person name="Maddox M."/>
            <person name="Martin R."/>
            <person name="Mohan S."/>
            <person name="Thorn A.M."/>
            <person name="Russell D.H."/>
            <person name="Young R."/>
        </authorList>
    </citation>
    <scope>NUCLEOTIDE SEQUENCE [LARGE SCALE GENOMIC DNA]</scope>
</reference>